<dbReference type="GO" id="GO:0005506">
    <property type="term" value="F:iron ion binding"/>
    <property type="evidence" value="ECO:0007669"/>
    <property type="project" value="InterPro"/>
</dbReference>
<dbReference type="InterPro" id="IPR001128">
    <property type="entry name" value="Cyt_P450"/>
</dbReference>
<organism evidence="3">
    <name type="scientific">marine metagenome</name>
    <dbReference type="NCBI Taxonomy" id="408172"/>
    <lineage>
        <taxon>unclassified sequences</taxon>
        <taxon>metagenomes</taxon>
        <taxon>ecological metagenomes</taxon>
    </lineage>
</organism>
<dbReference type="PANTHER" id="PTHR46696:SF3">
    <property type="entry name" value="PULCHERRIMINIC ACID SYNTHASE"/>
    <property type="match status" value="1"/>
</dbReference>
<proteinExistence type="inferred from homology"/>
<dbReference type="PRINTS" id="PR00359">
    <property type="entry name" value="BP450"/>
</dbReference>
<dbReference type="GO" id="GO:0004497">
    <property type="term" value="F:monooxygenase activity"/>
    <property type="evidence" value="ECO:0007669"/>
    <property type="project" value="InterPro"/>
</dbReference>
<dbReference type="EMBL" id="UINC01055639">
    <property type="protein sequence ID" value="SVB74741.1"/>
    <property type="molecule type" value="Genomic_DNA"/>
</dbReference>
<dbReference type="InterPro" id="IPR002397">
    <property type="entry name" value="Cyt_P450_B"/>
</dbReference>
<dbReference type="PANTHER" id="PTHR46696">
    <property type="entry name" value="P450, PUTATIVE (EUROFUNG)-RELATED"/>
    <property type="match status" value="1"/>
</dbReference>
<dbReference type="GO" id="GO:0020037">
    <property type="term" value="F:heme binding"/>
    <property type="evidence" value="ECO:0007669"/>
    <property type="project" value="InterPro"/>
</dbReference>
<feature type="non-terminal residue" evidence="3">
    <location>
        <position position="348"/>
    </location>
</feature>
<dbReference type="Gene3D" id="1.10.630.10">
    <property type="entry name" value="Cytochrome P450"/>
    <property type="match status" value="1"/>
</dbReference>
<gene>
    <name evidence="3" type="ORF">METZ01_LOCUS227595</name>
</gene>
<evidence type="ECO:0000313" key="3">
    <source>
        <dbReference type="EMBL" id="SVB74741.1"/>
    </source>
</evidence>
<dbReference type="SUPFAM" id="SSF48264">
    <property type="entry name" value="Cytochrome P450"/>
    <property type="match status" value="1"/>
</dbReference>
<dbReference type="AlphaFoldDB" id="A0A382GKP4"/>
<feature type="compositionally biased region" description="Basic and acidic residues" evidence="2">
    <location>
        <begin position="77"/>
        <end position="93"/>
    </location>
</feature>
<dbReference type="Pfam" id="PF00067">
    <property type="entry name" value="p450"/>
    <property type="match status" value="1"/>
</dbReference>
<dbReference type="GO" id="GO:0016705">
    <property type="term" value="F:oxidoreductase activity, acting on paired donors, with incorporation or reduction of molecular oxygen"/>
    <property type="evidence" value="ECO:0007669"/>
    <property type="project" value="InterPro"/>
</dbReference>
<evidence type="ECO:0008006" key="4">
    <source>
        <dbReference type="Google" id="ProtNLM"/>
    </source>
</evidence>
<protein>
    <recommendedName>
        <fullName evidence="4">Cytochrome P450</fullName>
    </recommendedName>
</protein>
<sequence>MTSVADFNPLAPETLECPFPFYQALHEEAPVYEVPGLPFIIVSNYELLSKVVHDPHTYSSKTVTAFGIESPPTDDPELQKFREESRKRAKETPDTLLSADPPHHARYRALVNKALSARRVAGMEDYCREIVTDIIDSFIDDGKVDLVKQFADELPMSVIADQIGIPRSELKAYKKRADLAIGGIETQVPPEMERESLRAGMEMQKFFLSVAEERRQNPKDDIMTTLATAEVETDDESRRLNDDEILSILQQLQVAGKETTAHCLGMTMLALLENPEQMEALQNDPSLIPNMVEESLRFEAPVRALFRVATKDTELGGQPIAKGQTLMLIYAAANRDNEQFPEAEKFDV</sequence>
<accession>A0A382GKP4</accession>
<evidence type="ECO:0000256" key="2">
    <source>
        <dbReference type="SAM" id="MobiDB-lite"/>
    </source>
</evidence>
<feature type="region of interest" description="Disordered" evidence="2">
    <location>
        <begin position="63"/>
        <end position="101"/>
    </location>
</feature>
<reference evidence="3" key="1">
    <citation type="submission" date="2018-05" db="EMBL/GenBank/DDBJ databases">
        <authorList>
            <person name="Lanie J.A."/>
            <person name="Ng W.-L."/>
            <person name="Kazmierczak K.M."/>
            <person name="Andrzejewski T.M."/>
            <person name="Davidsen T.M."/>
            <person name="Wayne K.J."/>
            <person name="Tettelin H."/>
            <person name="Glass J.I."/>
            <person name="Rusch D."/>
            <person name="Podicherti R."/>
            <person name="Tsui H.-C.T."/>
            <person name="Winkler M.E."/>
        </authorList>
    </citation>
    <scope>NUCLEOTIDE SEQUENCE</scope>
</reference>
<dbReference type="InterPro" id="IPR036396">
    <property type="entry name" value="Cyt_P450_sf"/>
</dbReference>
<comment type="similarity">
    <text evidence="1">Belongs to the cytochrome P450 family.</text>
</comment>
<name>A0A382GKP4_9ZZZZ</name>
<evidence type="ECO:0000256" key="1">
    <source>
        <dbReference type="ARBA" id="ARBA00010617"/>
    </source>
</evidence>